<dbReference type="GO" id="GO:0070578">
    <property type="term" value="C:RISC-loading complex"/>
    <property type="evidence" value="ECO:0007669"/>
    <property type="project" value="TreeGrafter"/>
</dbReference>
<dbReference type="GO" id="GO:0005737">
    <property type="term" value="C:cytoplasm"/>
    <property type="evidence" value="ECO:0007669"/>
    <property type="project" value="TreeGrafter"/>
</dbReference>
<gene>
    <name evidence="4" type="ORF">CINCED_3A023251</name>
</gene>
<dbReference type="GO" id="GO:0003725">
    <property type="term" value="F:double-stranded RNA binding"/>
    <property type="evidence" value="ECO:0007669"/>
    <property type="project" value="TreeGrafter"/>
</dbReference>
<dbReference type="PROSITE" id="PS50137">
    <property type="entry name" value="DS_RBD"/>
    <property type="match status" value="2"/>
</dbReference>
<dbReference type="PANTHER" id="PTHR46205">
    <property type="entry name" value="LOQUACIOUS, ISOFORM B"/>
    <property type="match status" value="1"/>
</dbReference>
<dbReference type="GO" id="GO:0070920">
    <property type="term" value="P:regulation of regulatory ncRNA processing"/>
    <property type="evidence" value="ECO:0007669"/>
    <property type="project" value="TreeGrafter"/>
</dbReference>
<dbReference type="GO" id="GO:0035197">
    <property type="term" value="F:siRNA binding"/>
    <property type="evidence" value="ECO:0007669"/>
    <property type="project" value="TreeGrafter"/>
</dbReference>
<dbReference type="FunFam" id="3.30.160.20:FF:000007">
    <property type="entry name" value="Double-stranded RNA-binding protein Staufen homolog 1"/>
    <property type="match status" value="1"/>
</dbReference>
<dbReference type="GO" id="GO:0016442">
    <property type="term" value="C:RISC complex"/>
    <property type="evidence" value="ECO:0007669"/>
    <property type="project" value="TreeGrafter"/>
</dbReference>
<feature type="domain" description="DRBM" evidence="3">
    <location>
        <begin position="15"/>
        <end position="83"/>
    </location>
</feature>
<evidence type="ECO:0000259" key="3">
    <source>
        <dbReference type="PROSITE" id="PS50137"/>
    </source>
</evidence>
<name>A0A5E4M7A3_9HEMI</name>
<organism evidence="4 5">
    <name type="scientific">Cinara cedri</name>
    <dbReference type="NCBI Taxonomy" id="506608"/>
    <lineage>
        <taxon>Eukaryota</taxon>
        <taxon>Metazoa</taxon>
        <taxon>Ecdysozoa</taxon>
        <taxon>Arthropoda</taxon>
        <taxon>Hexapoda</taxon>
        <taxon>Insecta</taxon>
        <taxon>Pterygota</taxon>
        <taxon>Neoptera</taxon>
        <taxon>Paraneoptera</taxon>
        <taxon>Hemiptera</taxon>
        <taxon>Sternorrhyncha</taxon>
        <taxon>Aphidomorpha</taxon>
        <taxon>Aphidoidea</taxon>
        <taxon>Aphididae</taxon>
        <taxon>Lachninae</taxon>
        <taxon>Cinara</taxon>
    </lineage>
</organism>
<protein>
    <submittedName>
        <fullName evidence="4">Double-stranded RNA-binding domain</fullName>
    </submittedName>
</protein>
<evidence type="ECO:0000313" key="5">
    <source>
        <dbReference type="Proteomes" id="UP000325440"/>
    </source>
</evidence>
<dbReference type="InterPro" id="IPR014720">
    <property type="entry name" value="dsRBD_dom"/>
</dbReference>
<evidence type="ECO:0000256" key="2">
    <source>
        <dbReference type="PROSITE-ProRule" id="PRU00266"/>
    </source>
</evidence>
<evidence type="ECO:0000256" key="1">
    <source>
        <dbReference type="ARBA" id="ARBA00022884"/>
    </source>
</evidence>
<sequence length="339" mass="38423">MEFATADVKFDSDRTSVTILQEVLNTQGVRTVQYELLQTEGAISAPSFQYRVTDGRFVAYGQGKSKKEAKHNSAKNLLRVIQKEFPELCSGPSIESHIDSTLGLNETFETMNFGDNDERNPIGMLQELCTSLHLPPPIYRTVSEDGLPHQRLFTVSCNVLEYNQTGVGKSKKIAKRLAANNLFLMLKTKQEDIIQNPRITENMDDFVRQESNNLSGMKNSKSTNIFHHLHEIHRILPLTEGPIYDYIKQMTDEQILLCDSKKILDDFTTEQQLKASYIDFEEISHVGTYQTSILIPTPFTLAFPGESIISYEKAQEDAACRALEFFKCILSNRALNVKP</sequence>
<dbReference type="GO" id="GO:0030422">
    <property type="term" value="P:siRNA processing"/>
    <property type="evidence" value="ECO:0007669"/>
    <property type="project" value="TreeGrafter"/>
</dbReference>
<dbReference type="OrthoDB" id="10056847at2759"/>
<dbReference type="AlphaFoldDB" id="A0A5E4M7A3"/>
<evidence type="ECO:0000313" key="4">
    <source>
        <dbReference type="EMBL" id="VVC27894.1"/>
    </source>
</evidence>
<reference evidence="4 5" key="1">
    <citation type="submission" date="2019-08" db="EMBL/GenBank/DDBJ databases">
        <authorList>
            <person name="Alioto T."/>
            <person name="Alioto T."/>
            <person name="Gomez Garrido J."/>
        </authorList>
    </citation>
    <scope>NUCLEOTIDE SEQUENCE [LARGE SCALE GENOMIC DNA]</scope>
</reference>
<accession>A0A5E4M7A3</accession>
<dbReference type="Gene3D" id="3.30.160.20">
    <property type="match status" value="3"/>
</dbReference>
<dbReference type="SMART" id="SM00358">
    <property type="entry name" value="DSRM"/>
    <property type="match status" value="2"/>
</dbReference>
<dbReference type="InterPro" id="IPR051247">
    <property type="entry name" value="RLC_Component"/>
</dbReference>
<dbReference type="PANTHER" id="PTHR46205:SF3">
    <property type="entry name" value="LOQUACIOUS, ISOFORM B"/>
    <property type="match status" value="1"/>
</dbReference>
<dbReference type="GO" id="GO:0005634">
    <property type="term" value="C:nucleus"/>
    <property type="evidence" value="ECO:0007669"/>
    <property type="project" value="TreeGrafter"/>
</dbReference>
<feature type="domain" description="DRBM" evidence="3">
    <location>
        <begin position="120"/>
        <end position="188"/>
    </location>
</feature>
<dbReference type="EMBL" id="CABPRJ010000477">
    <property type="protein sequence ID" value="VVC27894.1"/>
    <property type="molecule type" value="Genomic_DNA"/>
</dbReference>
<dbReference type="Pfam" id="PF00035">
    <property type="entry name" value="dsrm"/>
    <property type="match status" value="2"/>
</dbReference>
<keyword evidence="1 2" id="KW-0694">RNA-binding</keyword>
<dbReference type="Proteomes" id="UP000325440">
    <property type="component" value="Unassembled WGS sequence"/>
</dbReference>
<proteinExistence type="predicted"/>
<keyword evidence="5" id="KW-1185">Reference proteome</keyword>
<dbReference type="SUPFAM" id="SSF54768">
    <property type="entry name" value="dsRNA-binding domain-like"/>
    <property type="match status" value="2"/>
</dbReference>